<dbReference type="STRING" id="758820.SAMN00777080_4152"/>
<feature type="domain" description="DNA ligase D polymerase" evidence="1">
    <location>
        <begin position="22"/>
        <end position="269"/>
    </location>
</feature>
<dbReference type="PANTHER" id="PTHR42705:SF2">
    <property type="entry name" value="BIFUNCTIONAL NON-HOMOLOGOUS END JOINING PROTEIN LIGD"/>
    <property type="match status" value="1"/>
</dbReference>
<sequence length="270" mass="31284">MKIEEVEISNPEKLIFPGKKITKLDMVKYYDKVADKMLPFLKDRPLTLQRFPDGIDQDGFYQKNASDYFPDYIETIAIKTEEGTNTQVICNNRKTLIYLANLGTVSFHIWLAKKEDLFKPDKVVFDLDPPKDSFKKVKDAAGKIGEFLRKEGIEPKLMTSGKSGFHIWYSVKPDKNFDDRRKEAKALANKMEEEYPDLLTTAIRKNKRENKVFIDYLRNAYGQTSVCPYSLRPIQSCGVATPLEWEELATIEKADQYTLTNLFRRLGQKK</sequence>
<protein>
    <submittedName>
        <fullName evidence="2">Bifunctional non-homologous end joining protein LigD</fullName>
    </submittedName>
</protein>
<dbReference type="PANTHER" id="PTHR42705">
    <property type="entry name" value="BIFUNCTIONAL NON-HOMOLOGOUS END JOINING PROTEIN LIGD"/>
    <property type="match status" value="1"/>
</dbReference>
<dbReference type="InterPro" id="IPR014145">
    <property type="entry name" value="LigD_pol_dom"/>
</dbReference>
<evidence type="ECO:0000313" key="3">
    <source>
        <dbReference type="Proteomes" id="UP000192333"/>
    </source>
</evidence>
<dbReference type="Gene3D" id="3.90.920.10">
    <property type="entry name" value="DNA primase, PRIM domain"/>
    <property type="match status" value="1"/>
</dbReference>
<keyword evidence="3" id="KW-1185">Reference proteome</keyword>
<dbReference type="CDD" id="cd04861">
    <property type="entry name" value="LigD_Pol_like"/>
    <property type="match status" value="1"/>
</dbReference>
<dbReference type="InterPro" id="IPR052171">
    <property type="entry name" value="NHEJ_LigD"/>
</dbReference>
<evidence type="ECO:0000259" key="1">
    <source>
        <dbReference type="Pfam" id="PF21686"/>
    </source>
</evidence>
<evidence type="ECO:0000313" key="2">
    <source>
        <dbReference type="EMBL" id="SMD45499.1"/>
    </source>
</evidence>
<dbReference type="Pfam" id="PF21686">
    <property type="entry name" value="LigD_Prim-Pol"/>
    <property type="match status" value="1"/>
</dbReference>
<dbReference type="AlphaFoldDB" id="A0A1W2H9F2"/>
<dbReference type="OrthoDB" id="9802472at2"/>
<dbReference type="Proteomes" id="UP000192333">
    <property type="component" value="Chromosome I"/>
</dbReference>
<gene>
    <name evidence="2" type="ORF">SAMN00777080_4152</name>
</gene>
<dbReference type="NCBIfam" id="TIGR02778">
    <property type="entry name" value="ligD_pol"/>
    <property type="match status" value="1"/>
</dbReference>
<proteinExistence type="predicted"/>
<dbReference type="EMBL" id="LT838813">
    <property type="protein sequence ID" value="SMD45499.1"/>
    <property type="molecule type" value="Genomic_DNA"/>
</dbReference>
<reference evidence="3" key="1">
    <citation type="submission" date="2017-04" db="EMBL/GenBank/DDBJ databases">
        <authorList>
            <person name="Varghese N."/>
            <person name="Submissions S."/>
        </authorList>
    </citation>
    <scope>NUCLEOTIDE SEQUENCE [LARGE SCALE GENOMIC DNA]</scope>
    <source>
        <strain evidence="3">DSM 16537</strain>
    </source>
</reference>
<organism evidence="2 3">
    <name type="scientific">Aquiflexum balticum DSM 16537</name>
    <dbReference type="NCBI Taxonomy" id="758820"/>
    <lineage>
        <taxon>Bacteria</taxon>
        <taxon>Pseudomonadati</taxon>
        <taxon>Bacteroidota</taxon>
        <taxon>Cytophagia</taxon>
        <taxon>Cytophagales</taxon>
        <taxon>Cyclobacteriaceae</taxon>
        <taxon>Aquiflexum</taxon>
    </lineage>
</organism>
<accession>A0A1W2H9F2</accession>
<name>A0A1W2H9F2_9BACT</name>
<dbReference type="RefSeq" id="WP_084122333.1">
    <property type="nucleotide sequence ID" value="NZ_LT838813.1"/>
</dbReference>